<dbReference type="InterPro" id="IPR051241">
    <property type="entry name" value="DZIP_RILPL"/>
</dbReference>
<feature type="region of interest" description="Disordered" evidence="3">
    <location>
        <begin position="278"/>
        <end position="298"/>
    </location>
</feature>
<dbReference type="InterPro" id="IPR032714">
    <property type="entry name" value="DZIP1_N"/>
</dbReference>
<keyword evidence="6" id="KW-1185">Reference proteome</keyword>
<feature type="domain" description="Cilium assembly protein DZIP1 N-terminal" evidence="4">
    <location>
        <begin position="121"/>
        <end position="238"/>
    </location>
</feature>
<evidence type="ECO:0000313" key="6">
    <source>
        <dbReference type="Proteomes" id="UP000693981"/>
    </source>
</evidence>
<proteinExistence type="predicted"/>
<name>A0A8T1WLD4_9STRA</name>
<dbReference type="Pfam" id="PF13815">
    <property type="entry name" value="Dzip-like_N"/>
    <property type="match status" value="1"/>
</dbReference>
<dbReference type="EMBL" id="JAGDFL010000252">
    <property type="protein sequence ID" value="KAG7394717.1"/>
    <property type="molecule type" value="Genomic_DNA"/>
</dbReference>
<feature type="compositionally biased region" description="Basic and acidic residues" evidence="3">
    <location>
        <begin position="64"/>
        <end position="76"/>
    </location>
</feature>
<evidence type="ECO:0000256" key="3">
    <source>
        <dbReference type="SAM" id="MobiDB-lite"/>
    </source>
</evidence>
<dbReference type="OrthoDB" id="126369at2759"/>
<dbReference type="Proteomes" id="UP000693981">
    <property type="component" value="Unassembled WGS sequence"/>
</dbReference>
<dbReference type="GO" id="GO:0008270">
    <property type="term" value="F:zinc ion binding"/>
    <property type="evidence" value="ECO:0007669"/>
    <property type="project" value="UniProtKB-KW"/>
</dbReference>
<evidence type="ECO:0000259" key="4">
    <source>
        <dbReference type="Pfam" id="PF13815"/>
    </source>
</evidence>
<evidence type="ECO:0000256" key="2">
    <source>
        <dbReference type="SAM" id="Coils"/>
    </source>
</evidence>
<evidence type="ECO:0000313" key="5">
    <source>
        <dbReference type="EMBL" id="KAG7394717.1"/>
    </source>
</evidence>
<comment type="caution">
    <text evidence="5">The sequence shown here is derived from an EMBL/GenBank/DDBJ whole genome shotgun (WGS) entry which is preliminary data.</text>
</comment>
<dbReference type="PANTHER" id="PTHR21502">
    <property type="entry name" value="ZINC FINGER PROTEIN DZIP1"/>
    <property type="match status" value="1"/>
</dbReference>
<gene>
    <name evidence="5" type="primary">DZIP1</name>
    <name evidence="5" type="ORF">PHYBOEH_004788</name>
</gene>
<feature type="coiled-coil region" evidence="2">
    <location>
        <begin position="202"/>
        <end position="250"/>
    </location>
</feature>
<accession>A0A8T1WLD4</accession>
<dbReference type="PANTHER" id="PTHR21502:SF3">
    <property type="entry name" value="CILIUM ASSEMBLY PROTEIN DZIP1L"/>
    <property type="match status" value="1"/>
</dbReference>
<organism evidence="5 6">
    <name type="scientific">Phytophthora boehmeriae</name>
    <dbReference type="NCBI Taxonomy" id="109152"/>
    <lineage>
        <taxon>Eukaryota</taxon>
        <taxon>Sar</taxon>
        <taxon>Stramenopiles</taxon>
        <taxon>Oomycota</taxon>
        <taxon>Peronosporomycetes</taxon>
        <taxon>Peronosporales</taxon>
        <taxon>Peronosporaceae</taxon>
        <taxon>Phytophthora</taxon>
    </lineage>
</organism>
<feature type="compositionally biased region" description="Polar residues" evidence="3">
    <location>
        <begin position="100"/>
        <end position="109"/>
    </location>
</feature>
<protein>
    <submittedName>
        <fullName evidence="5">Zinc finger protein dzip1</fullName>
    </submittedName>
</protein>
<dbReference type="AlphaFoldDB" id="A0A8T1WLD4"/>
<keyword evidence="1 2" id="KW-0175">Coiled coil</keyword>
<feature type="region of interest" description="Disordered" evidence="3">
    <location>
        <begin position="26"/>
        <end position="109"/>
    </location>
</feature>
<dbReference type="GO" id="GO:0005737">
    <property type="term" value="C:cytoplasm"/>
    <property type="evidence" value="ECO:0007669"/>
    <property type="project" value="UniProtKB-SubCell"/>
</dbReference>
<reference evidence="5" key="1">
    <citation type="submission" date="2021-02" db="EMBL/GenBank/DDBJ databases">
        <authorList>
            <person name="Palmer J.M."/>
        </authorList>
    </citation>
    <scope>NUCLEOTIDE SEQUENCE</scope>
    <source>
        <strain evidence="5">SCRP23</strain>
    </source>
</reference>
<evidence type="ECO:0000256" key="1">
    <source>
        <dbReference type="ARBA" id="ARBA00023054"/>
    </source>
</evidence>
<sequence length="298" mass="33968">MGSYYMDDPRRYSGYDEYAGIFGPLQASTSYGSRAQRRWPSSRRGFADSRGLAKTNKGRRRPPRSFERRAKFLADRKTKRGLQSPLDVDSDGNDDLHEQGLQSASPTRGLQRQVWLPTRNFSFRQRAGKLDTRAIARLDLEKIAATTDVETIQRHLENLAFSDVTLDDVQHYSDTYFLKLFQIAQLTLEYLMHVQDSLVDHSEVLEKQCDQLLTECQQLETENGQREAEIASLKREIRQKQRTMATLELMLLNASASTRINSSAKENAASEANALVEELLTKRSDPTTTEEGSIVNRE</sequence>